<dbReference type="Pfam" id="PF06904">
    <property type="entry name" value="Extensin-like_C"/>
    <property type="match status" value="1"/>
</dbReference>
<protein>
    <submittedName>
        <fullName evidence="3">Extensin family protein</fullName>
    </submittedName>
</protein>
<evidence type="ECO:0000313" key="4">
    <source>
        <dbReference type="Proteomes" id="UP001139104"/>
    </source>
</evidence>
<feature type="region of interest" description="Disordered" evidence="1">
    <location>
        <begin position="228"/>
        <end position="249"/>
    </location>
</feature>
<proteinExistence type="predicted"/>
<dbReference type="RefSeq" id="WP_243066644.1">
    <property type="nucleotide sequence ID" value="NZ_JAIVFK010000004.1"/>
</dbReference>
<organism evidence="3 4">
    <name type="scientific">Candidatus Rhodoblastus alkanivorans</name>
    <dbReference type="NCBI Taxonomy" id="2954117"/>
    <lineage>
        <taxon>Bacteria</taxon>
        <taxon>Pseudomonadati</taxon>
        <taxon>Pseudomonadota</taxon>
        <taxon>Alphaproteobacteria</taxon>
        <taxon>Hyphomicrobiales</taxon>
        <taxon>Rhodoblastaceae</taxon>
        <taxon>Rhodoblastus</taxon>
    </lineage>
</organism>
<dbReference type="PROSITE" id="PS51257">
    <property type="entry name" value="PROKAR_LIPOPROTEIN"/>
    <property type="match status" value="1"/>
</dbReference>
<feature type="compositionally biased region" description="Basic and acidic residues" evidence="1">
    <location>
        <begin position="330"/>
        <end position="342"/>
    </location>
</feature>
<evidence type="ECO:0000256" key="1">
    <source>
        <dbReference type="SAM" id="MobiDB-lite"/>
    </source>
</evidence>
<evidence type="ECO:0000259" key="2">
    <source>
        <dbReference type="Pfam" id="PF06904"/>
    </source>
</evidence>
<gene>
    <name evidence="3" type="ORF">K2U94_07690</name>
</gene>
<name>A0ABS9Z4U4_9HYPH</name>
<keyword evidence="4" id="KW-1185">Reference proteome</keyword>
<sequence>MARRGLTFLLFVIGLGGLAGCSKFERAQRPAWRARAENVCFADHRVAFSAYVRPASHEIDGPSICGLTRPLKVTALQDGAVMFNSTQTLDCSMVAELNQWLAEVVQPAAEARFRQKVVEIESMGSYNCRSMNHQFGARLSEHSFGNAIDIGGYRLADGRKITYVHDWTHGDQQTQAFLRDLHGGACQLFTTVLSPGSNPFHYNHMHVDLAMHGMRSTGPRHICRPARQNTIAPQPRDNLPETPDFDDDLDVAQAGAPRERPALAMRGESLAVSGAAPDLIRRRWRASLLAQTERILAQSPPPPPPRRPGDLRPVTLHAELSAQYPYPAPPRRESHGAIRRDGVYVPEGGPSDFDLH</sequence>
<reference evidence="3" key="1">
    <citation type="journal article" date="2022" name="ISME J.">
        <title>Identification of active gaseous-alkane degraders at natural gas seeps.</title>
        <authorList>
            <person name="Farhan Ul Haque M."/>
            <person name="Hernandez M."/>
            <person name="Crombie A.T."/>
            <person name="Murrell J.C."/>
        </authorList>
    </citation>
    <scope>NUCLEOTIDE SEQUENCE</scope>
    <source>
        <strain evidence="3">PC2</strain>
    </source>
</reference>
<accession>A0ABS9Z4U4</accession>
<dbReference type="InterPro" id="IPR009683">
    <property type="entry name" value="Extensin-like_C"/>
</dbReference>
<evidence type="ECO:0000313" key="3">
    <source>
        <dbReference type="EMBL" id="MCI4682646.1"/>
    </source>
</evidence>
<feature type="region of interest" description="Disordered" evidence="1">
    <location>
        <begin position="294"/>
        <end position="356"/>
    </location>
</feature>
<dbReference type="Proteomes" id="UP001139104">
    <property type="component" value="Unassembled WGS sequence"/>
</dbReference>
<dbReference type="EMBL" id="JAIVFP010000001">
    <property type="protein sequence ID" value="MCI4682646.1"/>
    <property type="molecule type" value="Genomic_DNA"/>
</dbReference>
<comment type="caution">
    <text evidence="3">The sequence shown here is derived from an EMBL/GenBank/DDBJ whole genome shotgun (WGS) entry which is preliminary data.</text>
</comment>
<feature type="domain" description="Extensin-like C-terminal" evidence="2">
    <location>
        <begin position="42"/>
        <end position="214"/>
    </location>
</feature>